<evidence type="ECO:0000313" key="4">
    <source>
        <dbReference type="EMBL" id="RHF80119.1"/>
    </source>
</evidence>
<dbReference type="EMBL" id="QRHP01000041">
    <property type="protein sequence ID" value="RHF80119.1"/>
    <property type="molecule type" value="Genomic_DNA"/>
</dbReference>
<dbReference type="RefSeq" id="WP_055303521.1">
    <property type="nucleotide sequence ID" value="NZ_CYYR01000051.1"/>
</dbReference>
<accession>A0A174G4I6</accession>
<sequence length="90" mass="10350">MEQHHLFGNRSSKTHYYNKRGTEYAQTNLWNNSNNILGTDLSRILYNESVREEILSYIKIQLADGISNINSEVLTFIITQQLSEKNGSGE</sequence>
<evidence type="ECO:0000313" key="6">
    <source>
        <dbReference type="Proteomes" id="UP000283701"/>
    </source>
</evidence>
<protein>
    <submittedName>
        <fullName evidence="1">Uncharacterized protein</fullName>
    </submittedName>
</protein>
<evidence type="ECO:0000313" key="3">
    <source>
        <dbReference type="EMBL" id="RHE89159.1"/>
    </source>
</evidence>
<dbReference type="EMBL" id="QRTF01000073">
    <property type="protein sequence ID" value="RGQ42167.1"/>
    <property type="molecule type" value="Genomic_DNA"/>
</dbReference>
<reference evidence="6 7" key="2">
    <citation type="submission" date="2018-08" db="EMBL/GenBank/DDBJ databases">
        <title>A genome reference for cultivated species of the human gut microbiota.</title>
        <authorList>
            <person name="Zou Y."/>
            <person name="Xue W."/>
            <person name="Luo G."/>
        </authorList>
    </citation>
    <scope>NUCLEOTIDE SEQUENCE [LARGE SCALE GENOMIC DNA]</scope>
    <source>
        <strain evidence="2 7">AF28-15</strain>
        <strain evidence="4 6">AM23-23AC</strain>
        <strain evidence="3 8">AM27-11</strain>
    </source>
</reference>
<evidence type="ECO:0000313" key="1">
    <source>
        <dbReference type="EMBL" id="CUO56068.1"/>
    </source>
</evidence>
<dbReference type="AlphaFoldDB" id="A0A174G4I6"/>
<organism evidence="1 5">
    <name type="scientific">Roseburia inulinivorans</name>
    <dbReference type="NCBI Taxonomy" id="360807"/>
    <lineage>
        <taxon>Bacteria</taxon>
        <taxon>Bacillati</taxon>
        <taxon>Bacillota</taxon>
        <taxon>Clostridia</taxon>
        <taxon>Lachnospirales</taxon>
        <taxon>Lachnospiraceae</taxon>
        <taxon>Roseburia</taxon>
    </lineage>
</organism>
<evidence type="ECO:0000313" key="7">
    <source>
        <dbReference type="Proteomes" id="UP000283738"/>
    </source>
</evidence>
<evidence type="ECO:0000313" key="2">
    <source>
        <dbReference type="EMBL" id="RGQ42167.1"/>
    </source>
</evidence>
<proteinExistence type="predicted"/>
<evidence type="ECO:0000313" key="5">
    <source>
        <dbReference type="Proteomes" id="UP000095395"/>
    </source>
</evidence>
<evidence type="ECO:0000313" key="8">
    <source>
        <dbReference type="Proteomes" id="UP000286271"/>
    </source>
</evidence>
<dbReference type="Proteomes" id="UP000283738">
    <property type="component" value="Unassembled WGS sequence"/>
</dbReference>
<dbReference type="Proteomes" id="UP000095395">
    <property type="component" value="Unassembled WGS sequence"/>
</dbReference>
<dbReference type="EMBL" id="QSKW01000076">
    <property type="protein sequence ID" value="RHE89159.1"/>
    <property type="molecule type" value="Genomic_DNA"/>
</dbReference>
<dbReference type="Proteomes" id="UP000283701">
    <property type="component" value="Unassembled WGS sequence"/>
</dbReference>
<gene>
    <name evidence="4" type="ORF">DW654_17115</name>
    <name evidence="3" type="ORF">DW707_18600</name>
    <name evidence="2" type="ORF">DWY96_17415</name>
    <name evidence="1" type="ORF">ERS852392_03515</name>
</gene>
<dbReference type="Proteomes" id="UP000286271">
    <property type="component" value="Unassembled WGS sequence"/>
</dbReference>
<reference evidence="1 5" key="1">
    <citation type="submission" date="2015-09" db="EMBL/GenBank/DDBJ databases">
        <authorList>
            <consortium name="Pathogen Informatics"/>
        </authorList>
    </citation>
    <scope>NUCLEOTIDE SEQUENCE [LARGE SCALE GENOMIC DNA]</scope>
    <source>
        <strain evidence="1 5">2789STDY5608835</strain>
    </source>
</reference>
<dbReference type="EMBL" id="CYYR01000051">
    <property type="protein sequence ID" value="CUO56068.1"/>
    <property type="molecule type" value="Genomic_DNA"/>
</dbReference>
<name>A0A174G4I6_9FIRM</name>